<dbReference type="AlphaFoldDB" id="A0A1H6FLI9"/>
<accession>A0A1H6FLI9</accession>
<dbReference type="Proteomes" id="UP000222056">
    <property type="component" value="Unassembled WGS sequence"/>
</dbReference>
<dbReference type="PANTHER" id="PTHR30137:SF20">
    <property type="entry name" value="N-ACETYL-S-ALKYLCYSTEINE MONOOXYGENASE"/>
    <property type="match status" value="1"/>
</dbReference>
<dbReference type="Gene3D" id="3.20.20.30">
    <property type="entry name" value="Luciferase-like domain"/>
    <property type="match status" value="1"/>
</dbReference>
<reference evidence="4" key="1">
    <citation type="submission" date="2016-10" db="EMBL/GenBank/DDBJ databases">
        <authorList>
            <person name="Varghese N."/>
            <person name="Submissions S."/>
        </authorList>
    </citation>
    <scope>NUCLEOTIDE SEQUENCE [LARGE SCALE GENOMIC DNA]</scope>
    <source>
        <strain evidence="4">ATCC 35263</strain>
    </source>
</reference>
<dbReference type="Pfam" id="PF00296">
    <property type="entry name" value="Bac_luciferase"/>
    <property type="match status" value="1"/>
</dbReference>
<feature type="domain" description="Luciferase-like" evidence="2">
    <location>
        <begin position="7"/>
        <end position="298"/>
    </location>
</feature>
<dbReference type="InterPro" id="IPR011251">
    <property type="entry name" value="Luciferase-like_dom"/>
</dbReference>
<evidence type="ECO:0000313" key="3">
    <source>
        <dbReference type="EMBL" id="SEH11747.1"/>
    </source>
</evidence>
<sequence length="351" mass="37831">MSVVRLSVLDQSPISEGSDPAEALRNSVDLARRCDELGYHRYWVAEHHATPALACASPEALIGPIAQATTGIRVGSGGVMLPHYSPLKVAETFSTFAGLFPGRIDLGIGRAPGTDAITAYALQRDRRQPAPDDFPEQLAELLGYLRDGLPADHPFTRYASLLPGLPERPEVWLLGSSPQSAVWAADLGLPYAFADFINPHGAAIVADYRLRCAQGGIEPRVAVGVLTLCAETDEEAERLAAPARMLGSLLRRGQLIPVPTVERALAYLAGRPRRPGASGRRAIVGSPGTVRRGLEEVAREYRADELILLTICHDHADRVRSYELIAAAFALTEGARTTIDGELTHARASRR</sequence>
<dbReference type="InterPro" id="IPR036661">
    <property type="entry name" value="Luciferase-like_sf"/>
</dbReference>
<proteinExistence type="predicted"/>
<comment type="similarity">
    <text evidence="1">To bacterial alkanal monooxygenase alpha and beta chains.</text>
</comment>
<dbReference type="OrthoDB" id="9780518at2"/>
<gene>
    <name evidence="3" type="ORF">SAMN02745716_0867</name>
</gene>
<keyword evidence="4" id="KW-1185">Reference proteome</keyword>
<dbReference type="RefSeq" id="WP_093117347.1">
    <property type="nucleotide sequence ID" value="NZ_FNWJ01000001.1"/>
</dbReference>
<name>A0A1H6FLI9_THEAL</name>
<dbReference type="PANTHER" id="PTHR30137">
    <property type="entry name" value="LUCIFERASE-LIKE MONOOXYGENASE"/>
    <property type="match status" value="1"/>
</dbReference>
<evidence type="ECO:0000256" key="1">
    <source>
        <dbReference type="ARBA" id="ARBA00007789"/>
    </source>
</evidence>
<dbReference type="EMBL" id="FNWJ01000001">
    <property type="protein sequence ID" value="SEH11747.1"/>
    <property type="molecule type" value="Genomic_DNA"/>
</dbReference>
<dbReference type="GO" id="GO:0016705">
    <property type="term" value="F:oxidoreductase activity, acting on paired donors, with incorporation or reduction of molecular oxygen"/>
    <property type="evidence" value="ECO:0007669"/>
    <property type="project" value="InterPro"/>
</dbReference>
<dbReference type="STRING" id="29539.SAMN02745716_0867"/>
<evidence type="ECO:0000313" key="4">
    <source>
        <dbReference type="Proteomes" id="UP000222056"/>
    </source>
</evidence>
<protein>
    <submittedName>
        <fullName evidence="3">Luciferase family oxidoreductase, group 1</fullName>
    </submittedName>
</protein>
<dbReference type="FunFam" id="3.20.20.30:FF:000002">
    <property type="entry name" value="LLM class flavin-dependent oxidoreductase"/>
    <property type="match status" value="1"/>
</dbReference>
<organism evidence="3 4">
    <name type="scientific">Thermoleophilum album</name>
    <dbReference type="NCBI Taxonomy" id="29539"/>
    <lineage>
        <taxon>Bacteria</taxon>
        <taxon>Bacillati</taxon>
        <taxon>Actinomycetota</taxon>
        <taxon>Thermoleophilia</taxon>
        <taxon>Thermoleophilales</taxon>
        <taxon>Thermoleophilaceae</taxon>
        <taxon>Thermoleophilum</taxon>
    </lineage>
</organism>
<dbReference type="InterPro" id="IPR050766">
    <property type="entry name" value="Bact_Lucif_Oxidored"/>
</dbReference>
<dbReference type="SUPFAM" id="SSF51679">
    <property type="entry name" value="Bacterial luciferase-like"/>
    <property type="match status" value="1"/>
</dbReference>
<dbReference type="NCBIfam" id="TIGR03558">
    <property type="entry name" value="oxido_grp_1"/>
    <property type="match status" value="1"/>
</dbReference>
<dbReference type="GO" id="GO:0005829">
    <property type="term" value="C:cytosol"/>
    <property type="evidence" value="ECO:0007669"/>
    <property type="project" value="TreeGrafter"/>
</dbReference>
<dbReference type="InterPro" id="IPR019949">
    <property type="entry name" value="CmoO-like"/>
</dbReference>
<evidence type="ECO:0000259" key="2">
    <source>
        <dbReference type="Pfam" id="PF00296"/>
    </source>
</evidence>